<sequence>MIGRNRVKLGPFGIVPFP</sequence>
<dbReference type="EMBL" id="GGEC01065447">
    <property type="protein sequence ID" value="MBX45931.1"/>
    <property type="molecule type" value="Transcribed_RNA"/>
</dbReference>
<protein>
    <submittedName>
        <fullName evidence="1">Uncharacterized protein</fullName>
    </submittedName>
</protein>
<organism evidence="1">
    <name type="scientific">Rhizophora mucronata</name>
    <name type="common">Asiatic mangrove</name>
    <dbReference type="NCBI Taxonomy" id="61149"/>
    <lineage>
        <taxon>Eukaryota</taxon>
        <taxon>Viridiplantae</taxon>
        <taxon>Streptophyta</taxon>
        <taxon>Embryophyta</taxon>
        <taxon>Tracheophyta</taxon>
        <taxon>Spermatophyta</taxon>
        <taxon>Magnoliopsida</taxon>
        <taxon>eudicotyledons</taxon>
        <taxon>Gunneridae</taxon>
        <taxon>Pentapetalae</taxon>
        <taxon>rosids</taxon>
        <taxon>fabids</taxon>
        <taxon>Malpighiales</taxon>
        <taxon>Rhizophoraceae</taxon>
        <taxon>Rhizophora</taxon>
    </lineage>
</organism>
<accession>A0A2P2NU97</accession>
<dbReference type="AlphaFoldDB" id="A0A2P2NU97"/>
<reference evidence="1" key="1">
    <citation type="submission" date="2018-02" db="EMBL/GenBank/DDBJ databases">
        <title>Rhizophora mucronata_Transcriptome.</title>
        <authorList>
            <person name="Meera S.P."/>
            <person name="Sreeshan A."/>
            <person name="Augustine A."/>
        </authorList>
    </citation>
    <scope>NUCLEOTIDE SEQUENCE</scope>
    <source>
        <tissue evidence="1">Leaf</tissue>
    </source>
</reference>
<evidence type="ECO:0000313" key="1">
    <source>
        <dbReference type="EMBL" id="MBX45931.1"/>
    </source>
</evidence>
<name>A0A2P2NU97_RHIMU</name>
<proteinExistence type="predicted"/>